<dbReference type="PRINTS" id="PR00040">
    <property type="entry name" value="HTHMERR"/>
</dbReference>
<evidence type="ECO:0000313" key="7">
    <source>
        <dbReference type="EMBL" id="WPL15707.1"/>
    </source>
</evidence>
<feature type="region of interest" description="Disordered" evidence="5">
    <location>
        <begin position="116"/>
        <end position="141"/>
    </location>
</feature>
<gene>
    <name evidence="7" type="ORF">Thiowin_00621</name>
</gene>
<reference evidence="7 8" key="1">
    <citation type="journal article" date="2023" name="Microorganisms">
        <title>Thiorhodovibrio frisius and Trv. litoralis spp. nov., Two Novel Members from a Clade of Fastidious Purple Sulfur Bacteria That Exhibit Unique Red-Shifted Light-Harvesting Capabilities.</title>
        <authorList>
            <person name="Methner A."/>
            <person name="Kuzyk S.B."/>
            <person name="Petersen J."/>
            <person name="Bauer S."/>
            <person name="Brinkmann H."/>
            <person name="Sichau K."/>
            <person name="Wanner G."/>
            <person name="Wolf J."/>
            <person name="Neumann-Schaal M."/>
            <person name="Henke P."/>
            <person name="Tank M."/>
            <person name="Sproer C."/>
            <person name="Bunk B."/>
            <person name="Overmann J."/>
        </authorList>
    </citation>
    <scope>NUCLEOTIDE SEQUENCE [LARGE SCALE GENOMIC DNA]</scope>
    <source>
        <strain evidence="7 8">DSM 6702</strain>
    </source>
</reference>
<dbReference type="InterPro" id="IPR009061">
    <property type="entry name" value="DNA-bd_dom_put_sf"/>
</dbReference>
<dbReference type="InterPro" id="IPR000551">
    <property type="entry name" value="MerR-type_HTH_dom"/>
</dbReference>
<evidence type="ECO:0000256" key="2">
    <source>
        <dbReference type="ARBA" id="ARBA00023015"/>
    </source>
</evidence>
<evidence type="ECO:0000259" key="6">
    <source>
        <dbReference type="PROSITE" id="PS50937"/>
    </source>
</evidence>
<dbReference type="EMBL" id="CP121472">
    <property type="protein sequence ID" value="WPL15707.1"/>
    <property type="molecule type" value="Genomic_DNA"/>
</dbReference>
<organism evidence="7 8">
    <name type="scientific">Thiorhodovibrio winogradskyi</name>
    <dbReference type="NCBI Taxonomy" id="77007"/>
    <lineage>
        <taxon>Bacteria</taxon>
        <taxon>Pseudomonadati</taxon>
        <taxon>Pseudomonadota</taxon>
        <taxon>Gammaproteobacteria</taxon>
        <taxon>Chromatiales</taxon>
        <taxon>Chromatiaceae</taxon>
        <taxon>Thiorhodovibrio</taxon>
    </lineage>
</organism>
<feature type="compositionally biased region" description="Basic and acidic residues" evidence="5">
    <location>
        <begin position="128"/>
        <end position="141"/>
    </location>
</feature>
<proteinExistence type="predicted"/>
<evidence type="ECO:0000256" key="3">
    <source>
        <dbReference type="ARBA" id="ARBA00023125"/>
    </source>
</evidence>
<protein>
    <submittedName>
        <fullName evidence="7">DNA-binding transcriptional regulator CueR</fullName>
    </submittedName>
</protein>
<keyword evidence="4" id="KW-0804">Transcription</keyword>
<feature type="domain" description="HTH merR-type" evidence="6">
    <location>
        <begin position="9"/>
        <end position="77"/>
    </location>
</feature>
<keyword evidence="2" id="KW-0805">Transcription regulation</keyword>
<dbReference type="Gene3D" id="1.10.1660.10">
    <property type="match status" value="1"/>
</dbReference>
<dbReference type="SMART" id="SM00422">
    <property type="entry name" value="HTH_MERR"/>
    <property type="match status" value="1"/>
</dbReference>
<dbReference type="Proteomes" id="UP001432180">
    <property type="component" value="Chromosome"/>
</dbReference>
<keyword evidence="3 7" id="KW-0238">DNA-binding</keyword>
<dbReference type="PROSITE" id="PS50937">
    <property type="entry name" value="HTH_MERR_2"/>
    <property type="match status" value="1"/>
</dbReference>
<dbReference type="InterPro" id="IPR047057">
    <property type="entry name" value="MerR_fam"/>
</dbReference>
<dbReference type="Pfam" id="PF13411">
    <property type="entry name" value="MerR_1"/>
    <property type="match status" value="1"/>
</dbReference>
<keyword evidence="8" id="KW-1185">Reference proteome</keyword>
<accession>A0ABZ0S3L0</accession>
<evidence type="ECO:0000256" key="4">
    <source>
        <dbReference type="ARBA" id="ARBA00023163"/>
    </source>
</evidence>
<dbReference type="GO" id="GO:0003677">
    <property type="term" value="F:DNA binding"/>
    <property type="evidence" value="ECO:0007669"/>
    <property type="project" value="UniProtKB-KW"/>
</dbReference>
<evidence type="ECO:0000313" key="8">
    <source>
        <dbReference type="Proteomes" id="UP001432180"/>
    </source>
</evidence>
<dbReference type="SUPFAM" id="SSF46955">
    <property type="entry name" value="Putative DNA-binding domain"/>
    <property type="match status" value="1"/>
</dbReference>
<dbReference type="PANTHER" id="PTHR30204">
    <property type="entry name" value="REDOX-CYCLING DRUG-SENSING TRANSCRIPTIONAL ACTIVATOR SOXR"/>
    <property type="match status" value="1"/>
</dbReference>
<evidence type="ECO:0000256" key="1">
    <source>
        <dbReference type="ARBA" id="ARBA00022491"/>
    </source>
</evidence>
<name>A0ABZ0S3L0_9GAMM</name>
<keyword evidence="1" id="KW-0678">Repressor</keyword>
<sequence>MYTSGMSKSFTIKDLSARSGLNVRTIRYYIAQGLVPPPLGRGGGATYETRHLERLQLIRRLQDAHQPLATIRAQLEGLDDAEVRAALQKEPATPPTPSAGSARDYVAQVLSGMASGSLPAKPATKAQDLGRKDDKSLPRSHWERITLHPDIELHVRRPLARAQQRRLEELITQAKRLFDLDP</sequence>
<evidence type="ECO:0000256" key="5">
    <source>
        <dbReference type="SAM" id="MobiDB-lite"/>
    </source>
</evidence>
<dbReference type="CDD" id="cd00592">
    <property type="entry name" value="HTH_MerR-like"/>
    <property type="match status" value="1"/>
</dbReference>
<dbReference type="PANTHER" id="PTHR30204:SF69">
    <property type="entry name" value="MERR-FAMILY TRANSCRIPTIONAL REGULATOR"/>
    <property type="match status" value="1"/>
</dbReference>